<dbReference type="PROSITE" id="PS50110">
    <property type="entry name" value="RESPONSE_REGULATORY"/>
    <property type="match status" value="1"/>
</dbReference>
<keyword evidence="3 4" id="KW-0597">Phosphoprotein</keyword>
<dbReference type="CDD" id="cd00082">
    <property type="entry name" value="HisKA"/>
    <property type="match status" value="1"/>
</dbReference>
<protein>
    <recommendedName>
        <fullName evidence="2">histidine kinase</fullName>
        <ecNumber evidence="2">2.7.13.3</ecNumber>
    </recommendedName>
</protein>
<evidence type="ECO:0000313" key="7">
    <source>
        <dbReference type="EMBL" id="MEE1878524.1"/>
    </source>
</evidence>
<dbReference type="InterPro" id="IPR004358">
    <property type="entry name" value="Sig_transdc_His_kin-like_C"/>
</dbReference>
<dbReference type="InterPro" id="IPR011006">
    <property type="entry name" value="CheY-like_superfamily"/>
</dbReference>
<dbReference type="PRINTS" id="PR00344">
    <property type="entry name" value="BCTRLSENSOR"/>
</dbReference>
<dbReference type="SUPFAM" id="SSF47384">
    <property type="entry name" value="Homodimeric domain of signal transducing histidine kinase"/>
    <property type="match status" value="1"/>
</dbReference>
<evidence type="ECO:0000256" key="1">
    <source>
        <dbReference type="ARBA" id="ARBA00000085"/>
    </source>
</evidence>
<name>A0ABU7GHF6_9SPHN</name>
<dbReference type="SUPFAM" id="SSF52172">
    <property type="entry name" value="CheY-like"/>
    <property type="match status" value="1"/>
</dbReference>
<dbReference type="PANTHER" id="PTHR45339">
    <property type="entry name" value="HYBRID SIGNAL TRANSDUCTION HISTIDINE KINASE J"/>
    <property type="match status" value="1"/>
</dbReference>
<evidence type="ECO:0000313" key="8">
    <source>
        <dbReference type="Proteomes" id="UP001343492"/>
    </source>
</evidence>
<reference evidence="7 8" key="1">
    <citation type="submission" date="2024-01" db="EMBL/GenBank/DDBJ databases">
        <title>The genome sequence of Erythrobacteraceae sp. strain 1XM1-14.</title>
        <authorList>
            <person name="Liu Y."/>
        </authorList>
    </citation>
    <scope>NUCLEOTIDE SEQUENCE [LARGE SCALE GENOMIC DNA]</scope>
    <source>
        <strain evidence="7 8">1XM1-14</strain>
    </source>
</reference>
<evidence type="ECO:0000256" key="3">
    <source>
        <dbReference type="ARBA" id="ARBA00022553"/>
    </source>
</evidence>
<dbReference type="InterPro" id="IPR036097">
    <property type="entry name" value="HisK_dim/P_sf"/>
</dbReference>
<dbReference type="GO" id="GO:0005524">
    <property type="term" value="F:ATP binding"/>
    <property type="evidence" value="ECO:0007669"/>
    <property type="project" value="UniProtKB-KW"/>
</dbReference>
<dbReference type="CDD" id="cd16922">
    <property type="entry name" value="HATPase_EvgS-ArcB-TorS-like"/>
    <property type="match status" value="1"/>
</dbReference>
<dbReference type="EC" id="2.7.13.3" evidence="2"/>
<feature type="modified residue" description="4-aspartylphosphate" evidence="4">
    <location>
        <position position="298"/>
    </location>
</feature>
<proteinExistence type="predicted"/>
<dbReference type="Pfam" id="PF02518">
    <property type="entry name" value="HATPase_c"/>
    <property type="match status" value="1"/>
</dbReference>
<feature type="non-terminal residue" evidence="7">
    <location>
        <position position="1"/>
    </location>
</feature>
<comment type="catalytic activity">
    <reaction evidence="1">
        <text>ATP + protein L-histidine = ADP + protein N-phospho-L-histidine.</text>
        <dbReference type="EC" id="2.7.13.3"/>
    </reaction>
</comment>
<dbReference type="Gene3D" id="3.40.50.2300">
    <property type="match status" value="1"/>
</dbReference>
<dbReference type="SUPFAM" id="SSF55874">
    <property type="entry name" value="ATPase domain of HSP90 chaperone/DNA topoisomerase II/histidine kinase"/>
    <property type="match status" value="1"/>
</dbReference>
<dbReference type="InterPro" id="IPR003661">
    <property type="entry name" value="HisK_dim/P_dom"/>
</dbReference>
<feature type="domain" description="Response regulatory" evidence="6">
    <location>
        <begin position="247"/>
        <end position="365"/>
    </location>
</feature>
<keyword evidence="7" id="KW-0067">ATP-binding</keyword>
<dbReference type="Pfam" id="PF00072">
    <property type="entry name" value="Response_reg"/>
    <property type="match status" value="1"/>
</dbReference>
<evidence type="ECO:0000256" key="2">
    <source>
        <dbReference type="ARBA" id="ARBA00012438"/>
    </source>
</evidence>
<sequence length="367" mass="39835">SNISHDLRTPLSVVIGSARMLENAPLEGADRTRLKRLQQASNVLYNLVNDVLDWSKIEAGEIDLEHEPVSLTDVFETLMTVMGEVAEEKGLTLTCDKAADLPHYVIGDAARIQQILFNLVSNAIKFTDEGEVRIRASKVAPHDPDNVRLRVEVSDSGVGISSEDQELLFQRFSQVDKSSTRRFQGTGLGLSIVKQLVELMGGSVGVESKPGVGSTFLVEVECARLDQVPIKQEAVGEQQEKLLAGKYVLLVDDSDLVAELAELMLETAGAKASTCGNGQEALDWLANNPGKADIVLMDVQMPIMDGITAVTIMRSDPVLKVIPVIAMTAGATKTKIDELLDAGMTDYITKPFTEKQLEDVLVAHIKP</sequence>
<accession>A0ABU7GHF6</accession>
<dbReference type="RefSeq" id="WP_354145588.1">
    <property type="nucleotide sequence ID" value="NZ_JAZDQV010000024.1"/>
</dbReference>
<dbReference type="SMART" id="SM00448">
    <property type="entry name" value="REC"/>
    <property type="match status" value="1"/>
</dbReference>
<dbReference type="PANTHER" id="PTHR45339:SF5">
    <property type="entry name" value="HISTIDINE KINASE"/>
    <property type="match status" value="1"/>
</dbReference>
<dbReference type="Gene3D" id="3.30.565.10">
    <property type="entry name" value="Histidine kinase-like ATPase, C-terminal domain"/>
    <property type="match status" value="1"/>
</dbReference>
<dbReference type="InterPro" id="IPR001789">
    <property type="entry name" value="Sig_transdc_resp-reg_receiver"/>
</dbReference>
<dbReference type="SMART" id="SM00387">
    <property type="entry name" value="HATPase_c"/>
    <property type="match status" value="1"/>
</dbReference>
<keyword evidence="8" id="KW-1185">Reference proteome</keyword>
<dbReference type="InterPro" id="IPR003594">
    <property type="entry name" value="HATPase_dom"/>
</dbReference>
<organism evidence="7 8">
    <name type="scientific">Altererythrobacter litoralis</name>
    <dbReference type="NCBI Taxonomy" id="3113904"/>
    <lineage>
        <taxon>Bacteria</taxon>
        <taxon>Pseudomonadati</taxon>
        <taxon>Pseudomonadota</taxon>
        <taxon>Alphaproteobacteria</taxon>
        <taxon>Sphingomonadales</taxon>
        <taxon>Erythrobacteraceae</taxon>
        <taxon>Altererythrobacter</taxon>
    </lineage>
</organism>
<dbReference type="Gene3D" id="1.10.287.130">
    <property type="match status" value="1"/>
</dbReference>
<keyword evidence="7" id="KW-0547">Nucleotide-binding</keyword>
<feature type="domain" description="Histidine kinase" evidence="5">
    <location>
        <begin position="2"/>
        <end position="224"/>
    </location>
</feature>
<dbReference type="InterPro" id="IPR005467">
    <property type="entry name" value="His_kinase_dom"/>
</dbReference>
<dbReference type="InterPro" id="IPR036890">
    <property type="entry name" value="HATPase_C_sf"/>
</dbReference>
<evidence type="ECO:0000259" key="6">
    <source>
        <dbReference type="PROSITE" id="PS50110"/>
    </source>
</evidence>
<gene>
    <name evidence="7" type="ORF">VRS74_12625</name>
</gene>
<evidence type="ECO:0000259" key="5">
    <source>
        <dbReference type="PROSITE" id="PS50109"/>
    </source>
</evidence>
<dbReference type="SMART" id="SM00388">
    <property type="entry name" value="HisKA"/>
    <property type="match status" value="1"/>
</dbReference>
<dbReference type="CDD" id="cd17546">
    <property type="entry name" value="REC_hyHK_CKI1_RcsC-like"/>
    <property type="match status" value="1"/>
</dbReference>
<dbReference type="EMBL" id="JAZDQV010000024">
    <property type="protein sequence ID" value="MEE1878524.1"/>
    <property type="molecule type" value="Genomic_DNA"/>
</dbReference>
<evidence type="ECO:0000256" key="4">
    <source>
        <dbReference type="PROSITE-ProRule" id="PRU00169"/>
    </source>
</evidence>
<comment type="caution">
    <text evidence="7">The sequence shown here is derived from an EMBL/GenBank/DDBJ whole genome shotgun (WGS) entry which is preliminary data.</text>
</comment>
<dbReference type="Pfam" id="PF00512">
    <property type="entry name" value="HisKA"/>
    <property type="match status" value="1"/>
</dbReference>
<dbReference type="Proteomes" id="UP001343492">
    <property type="component" value="Unassembled WGS sequence"/>
</dbReference>
<dbReference type="PROSITE" id="PS50109">
    <property type="entry name" value="HIS_KIN"/>
    <property type="match status" value="1"/>
</dbReference>